<dbReference type="AlphaFoldDB" id="E6XC48"/>
<feature type="transmembrane region" description="Helical" evidence="1">
    <location>
        <begin position="32"/>
        <end position="52"/>
    </location>
</feature>
<evidence type="ECO:0008006" key="4">
    <source>
        <dbReference type="Google" id="ProtNLM"/>
    </source>
</evidence>
<sequence>MLRFLIHYGIHFIIPIAIGFIFFKKEDRARAIIILLAAILIDVDHLFAARIFDPNRCSINFHFLHQYWAIVFYFGLLFFKKTRIFGITLLLHMLADTTDCYLMQLEIE</sequence>
<keyword evidence="3" id="KW-1185">Reference proteome</keyword>
<keyword evidence="1" id="KW-1133">Transmembrane helix</keyword>
<feature type="transmembrane region" description="Helical" evidence="1">
    <location>
        <begin position="6"/>
        <end position="23"/>
    </location>
</feature>
<proteinExistence type="predicted"/>
<evidence type="ECO:0000313" key="2">
    <source>
        <dbReference type="EMBL" id="ADV50053.1"/>
    </source>
</evidence>
<dbReference type="eggNOG" id="ENOG5032RPW">
    <property type="taxonomic scope" value="Bacteria"/>
</dbReference>
<keyword evidence="1" id="KW-0472">Membrane</keyword>
<dbReference type="RefSeq" id="WP_013551524.1">
    <property type="nucleotide sequence ID" value="NC_014934.1"/>
</dbReference>
<dbReference type="Pfam" id="PF19617">
    <property type="entry name" value="DUF6122"/>
    <property type="match status" value="1"/>
</dbReference>
<organism evidence="2 3">
    <name type="scientific">Cellulophaga algicola (strain DSM 14237 / IC166 / ACAM 630)</name>
    <dbReference type="NCBI Taxonomy" id="688270"/>
    <lineage>
        <taxon>Bacteria</taxon>
        <taxon>Pseudomonadati</taxon>
        <taxon>Bacteroidota</taxon>
        <taxon>Flavobacteriia</taxon>
        <taxon>Flavobacteriales</taxon>
        <taxon>Flavobacteriaceae</taxon>
        <taxon>Cellulophaga</taxon>
    </lineage>
</organism>
<feature type="transmembrane region" description="Helical" evidence="1">
    <location>
        <begin position="58"/>
        <end position="79"/>
    </location>
</feature>
<dbReference type="EMBL" id="CP002453">
    <property type="protein sequence ID" value="ADV50053.1"/>
    <property type="molecule type" value="Genomic_DNA"/>
</dbReference>
<dbReference type="OrthoDB" id="289051at2"/>
<accession>E6XC48</accession>
<keyword evidence="1" id="KW-0812">Transmembrane</keyword>
<name>E6XC48_CELAD</name>
<dbReference type="Proteomes" id="UP000008634">
    <property type="component" value="Chromosome"/>
</dbReference>
<protein>
    <recommendedName>
        <fullName evidence="4">Membrane-bound metal-dependent hydrolase</fullName>
    </recommendedName>
</protein>
<dbReference type="STRING" id="688270.Celal_2771"/>
<gene>
    <name evidence="2" type="ordered locus">Celal_2771</name>
</gene>
<dbReference type="InterPro" id="IPR046125">
    <property type="entry name" value="DUF6122"/>
</dbReference>
<evidence type="ECO:0000313" key="3">
    <source>
        <dbReference type="Proteomes" id="UP000008634"/>
    </source>
</evidence>
<dbReference type="KEGG" id="cao:Celal_2771"/>
<reference evidence="2 3" key="1">
    <citation type="journal article" date="2010" name="Stand. Genomic Sci.">
        <title>Complete genome sequence of Cellulophaga algicola type strain (IC166).</title>
        <authorList>
            <person name="Abt B."/>
            <person name="Lu M."/>
            <person name="Misra M."/>
            <person name="Han C."/>
            <person name="Nolan M."/>
            <person name="Lucas S."/>
            <person name="Hammon N."/>
            <person name="Deshpande S."/>
            <person name="Cheng J.F."/>
            <person name="Tapia R."/>
            <person name="Goodwin L."/>
            <person name="Pitluck S."/>
            <person name="Liolios K."/>
            <person name="Pagani I."/>
            <person name="Ivanova N."/>
            <person name="Mavromatis K."/>
            <person name="Ovchinikova G."/>
            <person name="Pati A."/>
            <person name="Chen A."/>
            <person name="Palaniappan K."/>
            <person name="Land M."/>
            <person name="Hauser L."/>
            <person name="Chang Y.J."/>
            <person name="Jeffries C.D."/>
            <person name="Detter J.C."/>
            <person name="Brambilla E."/>
            <person name="Rohde M."/>
            <person name="Tindall B.J."/>
            <person name="Goker M."/>
            <person name="Woyke T."/>
            <person name="Bristow J."/>
            <person name="Eisen J.A."/>
            <person name="Markowitz V."/>
            <person name="Hugenholtz P."/>
            <person name="Kyrpides N.C."/>
            <person name="Klenk H.P."/>
            <person name="Lapidus A."/>
        </authorList>
    </citation>
    <scope>NUCLEOTIDE SEQUENCE [LARGE SCALE GENOMIC DNA]</scope>
    <source>
        <strain evidence="3">DSM 14237 / IC166 / ACAM 630</strain>
    </source>
</reference>
<dbReference type="HOGENOM" id="CLU_144753_1_0_10"/>
<evidence type="ECO:0000256" key="1">
    <source>
        <dbReference type="SAM" id="Phobius"/>
    </source>
</evidence>